<dbReference type="InterPro" id="IPR042104">
    <property type="entry name" value="PKS_dehydratase_sf"/>
</dbReference>
<dbReference type="Proteomes" id="UP000621386">
    <property type="component" value="Unassembled WGS sequence"/>
</dbReference>
<dbReference type="SMART" id="SM00826">
    <property type="entry name" value="PKS_DH"/>
    <property type="match status" value="1"/>
</dbReference>
<gene>
    <name evidence="5" type="ORF">JK361_40720</name>
</gene>
<dbReference type="InterPro" id="IPR049900">
    <property type="entry name" value="PKS_mFAS_DH"/>
</dbReference>
<evidence type="ECO:0000256" key="3">
    <source>
        <dbReference type="PROSITE-ProRule" id="PRU01363"/>
    </source>
</evidence>
<dbReference type="PANTHER" id="PTHR43775">
    <property type="entry name" value="FATTY ACID SYNTHASE"/>
    <property type="match status" value="1"/>
</dbReference>
<feature type="region of interest" description="N-terminal hotdog fold" evidence="3">
    <location>
        <begin position="1"/>
        <end position="68"/>
    </location>
</feature>
<accession>A0ABS1PEG5</accession>
<organism evidence="5 6">
    <name type="scientific">Streptomyces musisoli</name>
    <dbReference type="NCBI Taxonomy" id="2802280"/>
    <lineage>
        <taxon>Bacteria</taxon>
        <taxon>Bacillati</taxon>
        <taxon>Actinomycetota</taxon>
        <taxon>Actinomycetes</taxon>
        <taxon>Kitasatosporales</taxon>
        <taxon>Streptomycetaceae</taxon>
        <taxon>Streptomyces</taxon>
    </lineage>
</organism>
<dbReference type="EMBL" id="JAERRH010000117">
    <property type="protein sequence ID" value="MBL1110776.1"/>
    <property type="molecule type" value="Genomic_DNA"/>
</dbReference>
<protein>
    <submittedName>
        <fullName evidence="5">Polyketide synthase dehydratase domain-containing protein</fullName>
    </submittedName>
</protein>
<comment type="caution">
    <text evidence="3">Lacks conserved residue(s) required for the propagation of feature annotation.</text>
</comment>
<dbReference type="InterPro" id="IPR050091">
    <property type="entry name" value="PKS_NRPS_Biosynth_Enz"/>
</dbReference>
<sequence length="162" mass="16867">GAEAETPVLRELVLEAPLLVPDHGEVRLHVSVTGPDESGCRTLVVRSRSGEEWTVHARGVLAPEAADEPVSEPTTWPPVDAEKVDVSALYDEFAAAGYDYGPLFQGVRAVWRRSGEVFAEVGLPHDESTGAGAGAGAGFGVHPALLDAALHALVLIDPGADG</sequence>
<evidence type="ECO:0000259" key="4">
    <source>
        <dbReference type="PROSITE" id="PS52019"/>
    </source>
</evidence>
<evidence type="ECO:0000256" key="2">
    <source>
        <dbReference type="ARBA" id="ARBA00023268"/>
    </source>
</evidence>
<feature type="domain" description="PKS/mFAS DH" evidence="4">
    <location>
        <begin position="1"/>
        <end position="162"/>
    </location>
</feature>
<dbReference type="PANTHER" id="PTHR43775:SF51">
    <property type="entry name" value="INACTIVE PHENOLPHTHIOCEROL SYNTHESIS POLYKETIDE SYNTHASE TYPE I PKS1-RELATED"/>
    <property type="match status" value="1"/>
</dbReference>
<dbReference type="PROSITE" id="PS52019">
    <property type="entry name" value="PKS_MFAS_DH"/>
    <property type="match status" value="1"/>
</dbReference>
<feature type="non-terminal residue" evidence="5">
    <location>
        <position position="1"/>
    </location>
</feature>
<dbReference type="InterPro" id="IPR049551">
    <property type="entry name" value="PKS_DH_C"/>
</dbReference>
<name>A0ABS1PEG5_9ACTN</name>
<dbReference type="Gene3D" id="3.10.129.110">
    <property type="entry name" value="Polyketide synthase dehydratase"/>
    <property type="match status" value="1"/>
</dbReference>
<keyword evidence="1" id="KW-0808">Transferase</keyword>
<feature type="non-terminal residue" evidence="5">
    <location>
        <position position="162"/>
    </location>
</feature>
<keyword evidence="6" id="KW-1185">Reference proteome</keyword>
<evidence type="ECO:0000313" key="5">
    <source>
        <dbReference type="EMBL" id="MBL1110776.1"/>
    </source>
</evidence>
<dbReference type="Pfam" id="PF14765">
    <property type="entry name" value="PS-DH"/>
    <property type="match status" value="1"/>
</dbReference>
<dbReference type="InterPro" id="IPR020807">
    <property type="entry name" value="PKS_DH"/>
</dbReference>
<comment type="caution">
    <text evidence="5">The sequence shown here is derived from an EMBL/GenBank/DDBJ whole genome shotgun (WGS) entry which is preliminary data.</text>
</comment>
<evidence type="ECO:0000256" key="1">
    <source>
        <dbReference type="ARBA" id="ARBA00022679"/>
    </source>
</evidence>
<keyword evidence="2" id="KW-0511">Multifunctional enzyme</keyword>
<evidence type="ECO:0000313" key="6">
    <source>
        <dbReference type="Proteomes" id="UP000621386"/>
    </source>
</evidence>
<feature type="region of interest" description="C-terminal hotdog fold" evidence="3">
    <location>
        <begin position="81"/>
        <end position="162"/>
    </location>
</feature>
<proteinExistence type="predicted"/>
<reference evidence="5 6" key="1">
    <citation type="submission" date="2021-01" db="EMBL/GenBank/DDBJ databases">
        <title>WGS of actinomycetes isolated from Thailand.</title>
        <authorList>
            <person name="Thawai C."/>
        </authorList>
    </citation>
    <scope>NUCLEOTIDE SEQUENCE [LARGE SCALE GENOMIC DNA]</scope>
    <source>
        <strain evidence="5 6">CH5-8</strain>
    </source>
</reference>